<proteinExistence type="predicted"/>
<dbReference type="InterPro" id="IPR043504">
    <property type="entry name" value="Peptidase_S1_PA_chymotrypsin"/>
</dbReference>
<dbReference type="OrthoDB" id="8781117at2"/>
<dbReference type="InterPro" id="IPR009003">
    <property type="entry name" value="Peptidase_S1_PA"/>
</dbReference>
<evidence type="ECO:0000313" key="2">
    <source>
        <dbReference type="EMBL" id="RNB45139.1"/>
    </source>
</evidence>
<dbReference type="GO" id="GO:0006508">
    <property type="term" value="P:proteolysis"/>
    <property type="evidence" value="ECO:0007669"/>
    <property type="project" value="InterPro"/>
</dbReference>
<evidence type="ECO:0000259" key="1">
    <source>
        <dbReference type="Pfam" id="PF00089"/>
    </source>
</evidence>
<dbReference type="EMBL" id="RHHB01000054">
    <property type="protein sequence ID" value="RNB45139.1"/>
    <property type="molecule type" value="Genomic_DNA"/>
</dbReference>
<name>A0A3M8A1L8_9MICO</name>
<comment type="caution">
    <text evidence="2">The sequence shown here is derived from an EMBL/GenBank/DDBJ whole genome shotgun (WGS) entry which is preliminary data.</text>
</comment>
<dbReference type="Proteomes" id="UP000275048">
    <property type="component" value="Unassembled WGS sequence"/>
</dbReference>
<dbReference type="InterPro" id="IPR001254">
    <property type="entry name" value="Trypsin_dom"/>
</dbReference>
<dbReference type="Gene3D" id="2.40.10.10">
    <property type="entry name" value="Trypsin-like serine proteases"/>
    <property type="match status" value="2"/>
</dbReference>
<reference evidence="2 3" key="1">
    <citation type="submission" date="2018-10" db="EMBL/GenBank/DDBJ databases">
        <title>Isolation, diversity and antibacterial activity of antinobacteria from the wheat rhizosphere soil.</title>
        <authorList>
            <person name="Sun T."/>
        </authorList>
    </citation>
    <scope>NUCLEOTIDE SEQUENCE [LARGE SCALE GENOMIC DNA]</scope>
    <source>
        <strain evidence="2 3">SJ-23</strain>
    </source>
</reference>
<keyword evidence="3" id="KW-1185">Reference proteome</keyword>
<evidence type="ECO:0000313" key="3">
    <source>
        <dbReference type="Proteomes" id="UP000275048"/>
    </source>
</evidence>
<gene>
    <name evidence="2" type="ORF">EDM22_16830</name>
</gene>
<organism evidence="2 3">
    <name type="scientific">Agromyces tardus</name>
    <dbReference type="NCBI Taxonomy" id="2583849"/>
    <lineage>
        <taxon>Bacteria</taxon>
        <taxon>Bacillati</taxon>
        <taxon>Actinomycetota</taxon>
        <taxon>Actinomycetes</taxon>
        <taxon>Micrococcales</taxon>
        <taxon>Microbacteriaceae</taxon>
        <taxon>Agromyces</taxon>
    </lineage>
</organism>
<dbReference type="Pfam" id="PF00089">
    <property type="entry name" value="Trypsin"/>
    <property type="match status" value="1"/>
</dbReference>
<accession>A0A3M8A1L8</accession>
<dbReference type="GO" id="GO:0004252">
    <property type="term" value="F:serine-type endopeptidase activity"/>
    <property type="evidence" value="ECO:0007669"/>
    <property type="project" value="InterPro"/>
</dbReference>
<feature type="domain" description="Peptidase S1" evidence="1">
    <location>
        <begin position="126"/>
        <end position="272"/>
    </location>
</feature>
<dbReference type="SUPFAM" id="SSF50494">
    <property type="entry name" value="Trypsin-like serine proteases"/>
    <property type="match status" value="1"/>
</dbReference>
<dbReference type="AlphaFoldDB" id="A0A3M8A1L8"/>
<dbReference type="RefSeq" id="WP_122938240.1">
    <property type="nucleotide sequence ID" value="NZ_JBHSNT010000059.1"/>
</dbReference>
<sequence>MREIDEVVARSREVEDEILSHPHVVRVGVGYRERAGAKTDELVIRVYLEKKLPLDEVPEELRIPTEWNGIPTDVIEASPATLTDVKDFKERPVPCGLEISLVTANTALYCGTSGCFVRKKGGTDVYLLTAAHVLKVPDHRMMDGIVYQARPFGWINRVATTTATHFGGTVDAGIAKMDSDVGHRNYVWKIGNLVGTGSPVLGGTVRKHGRTTDYTVGTVTAISVSMTLNGTEFRSLVEITPDPGYAKFADEGDSGSPLVNGGNEIVGIVMAKDDDFAYACRIDNVFQTLNLELADLPTQ</sequence>
<protein>
    <recommendedName>
        <fullName evidence="1">Peptidase S1 domain-containing protein</fullName>
    </recommendedName>
</protein>